<evidence type="ECO:0000313" key="2">
    <source>
        <dbReference type="EMBL" id="KAG7455339.1"/>
    </source>
</evidence>
<accession>A0A9D3PBD5</accession>
<dbReference type="OrthoDB" id="427030at2759"/>
<proteinExistence type="predicted"/>
<comment type="caution">
    <text evidence="2">The sequence shown here is derived from an EMBL/GenBank/DDBJ whole genome shotgun (WGS) entry which is preliminary data.</text>
</comment>
<sequence>MSSCVVFHSQLTSIMEVLAKAAVAEICKIVDDGYAVLRLEISRSEKENQTLKRKLQMLEVMVARGYADGGLRDSAPECRPDGIQVCDELRGALREGHFANAEKAFGSQLGIGLWRAREPTTVDEVDTATQSIPQDEVTDMEEGRPESQPIKEEALEWDVENSEPQAQVKISGDRAVVSDPAGGSNAAFVVDTPITRKQRSCSKSTAEVMRLHISVTAD</sequence>
<gene>
    <name evidence="2" type="ORF">MATL_G00255590</name>
</gene>
<dbReference type="AlphaFoldDB" id="A0A9D3PBD5"/>
<dbReference type="Proteomes" id="UP001046870">
    <property type="component" value="Chromosome 24"/>
</dbReference>
<keyword evidence="1" id="KW-0175">Coiled coil</keyword>
<dbReference type="EMBL" id="JAFDVH010000024">
    <property type="protein sequence ID" value="KAG7455339.1"/>
    <property type="molecule type" value="Genomic_DNA"/>
</dbReference>
<keyword evidence="3" id="KW-1185">Reference proteome</keyword>
<feature type="coiled-coil region" evidence="1">
    <location>
        <begin position="34"/>
        <end position="61"/>
    </location>
</feature>
<evidence type="ECO:0000313" key="3">
    <source>
        <dbReference type="Proteomes" id="UP001046870"/>
    </source>
</evidence>
<name>A0A9D3PBD5_MEGAT</name>
<evidence type="ECO:0000256" key="1">
    <source>
        <dbReference type="SAM" id="Coils"/>
    </source>
</evidence>
<reference evidence="2" key="1">
    <citation type="submission" date="2021-01" db="EMBL/GenBank/DDBJ databases">
        <authorList>
            <person name="Zahm M."/>
            <person name="Roques C."/>
            <person name="Cabau C."/>
            <person name="Klopp C."/>
            <person name="Donnadieu C."/>
            <person name="Jouanno E."/>
            <person name="Lampietro C."/>
            <person name="Louis A."/>
            <person name="Herpin A."/>
            <person name="Echchiki A."/>
            <person name="Berthelot C."/>
            <person name="Parey E."/>
            <person name="Roest-Crollius H."/>
            <person name="Braasch I."/>
            <person name="Postlethwait J."/>
            <person name="Bobe J."/>
            <person name="Montfort J."/>
            <person name="Bouchez O."/>
            <person name="Begum T."/>
            <person name="Mejri S."/>
            <person name="Adams A."/>
            <person name="Chen W.-J."/>
            <person name="Guiguen Y."/>
        </authorList>
    </citation>
    <scope>NUCLEOTIDE SEQUENCE</scope>
    <source>
        <strain evidence="2">YG-15Mar2019-1</strain>
        <tissue evidence="2">Brain</tissue>
    </source>
</reference>
<organism evidence="2 3">
    <name type="scientific">Megalops atlanticus</name>
    <name type="common">Tarpon</name>
    <name type="synonym">Clupea gigantea</name>
    <dbReference type="NCBI Taxonomy" id="7932"/>
    <lineage>
        <taxon>Eukaryota</taxon>
        <taxon>Metazoa</taxon>
        <taxon>Chordata</taxon>
        <taxon>Craniata</taxon>
        <taxon>Vertebrata</taxon>
        <taxon>Euteleostomi</taxon>
        <taxon>Actinopterygii</taxon>
        <taxon>Neopterygii</taxon>
        <taxon>Teleostei</taxon>
        <taxon>Elopiformes</taxon>
        <taxon>Megalopidae</taxon>
        <taxon>Megalops</taxon>
    </lineage>
</organism>
<protein>
    <submittedName>
        <fullName evidence="2">Uncharacterized protein</fullName>
    </submittedName>
</protein>